<keyword evidence="3" id="KW-0067">ATP-binding</keyword>
<sequence>MTTANNELKNIVDIKKQSPKELTITVNNLKTYYPVLGGLFKRTLGYVKAVDGVSFDISKGETMGLVGESGCGKTTIGNTILNLVDATEGSIYLENHQIWKKKKYTQKSISKSLLDNPYTNRILTKWLKRIFLNTPTSGFYKKIRKSYSSISKIPMTSIIKSTLLMSTAFLSIMSILILMNA</sequence>
<protein>
    <recommendedName>
        <fullName evidence="5">ABC transporter domain-containing protein</fullName>
    </recommendedName>
</protein>
<dbReference type="EMBL" id="LAZR01064818">
    <property type="protein sequence ID" value="KKK56781.1"/>
    <property type="molecule type" value="Genomic_DNA"/>
</dbReference>
<accession>A0A0F8Z9L2</accession>
<keyword evidence="4" id="KW-0472">Membrane</keyword>
<feature type="non-terminal residue" evidence="6">
    <location>
        <position position="181"/>
    </location>
</feature>
<dbReference type="GO" id="GO:0005524">
    <property type="term" value="F:ATP binding"/>
    <property type="evidence" value="ECO:0007669"/>
    <property type="project" value="UniProtKB-KW"/>
</dbReference>
<dbReference type="InterPro" id="IPR027417">
    <property type="entry name" value="P-loop_NTPase"/>
</dbReference>
<dbReference type="InterPro" id="IPR003439">
    <property type="entry name" value="ABC_transporter-like_ATP-bd"/>
</dbReference>
<evidence type="ECO:0000256" key="4">
    <source>
        <dbReference type="SAM" id="Phobius"/>
    </source>
</evidence>
<organism evidence="6">
    <name type="scientific">marine sediment metagenome</name>
    <dbReference type="NCBI Taxonomy" id="412755"/>
    <lineage>
        <taxon>unclassified sequences</taxon>
        <taxon>metagenomes</taxon>
        <taxon>ecological metagenomes</taxon>
    </lineage>
</organism>
<keyword evidence="2" id="KW-0547">Nucleotide-binding</keyword>
<dbReference type="Gene3D" id="3.40.50.300">
    <property type="entry name" value="P-loop containing nucleotide triphosphate hydrolases"/>
    <property type="match status" value="1"/>
</dbReference>
<gene>
    <name evidence="6" type="ORF">LCGC14_3061070</name>
</gene>
<dbReference type="GO" id="GO:0016887">
    <property type="term" value="F:ATP hydrolysis activity"/>
    <property type="evidence" value="ECO:0007669"/>
    <property type="project" value="InterPro"/>
</dbReference>
<keyword evidence="4" id="KW-1133">Transmembrane helix</keyword>
<keyword evidence="4" id="KW-0812">Transmembrane</keyword>
<name>A0A0F8Z9L2_9ZZZZ</name>
<evidence type="ECO:0000256" key="3">
    <source>
        <dbReference type="ARBA" id="ARBA00022840"/>
    </source>
</evidence>
<evidence type="ECO:0000256" key="1">
    <source>
        <dbReference type="ARBA" id="ARBA00022448"/>
    </source>
</evidence>
<evidence type="ECO:0000259" key="5">
    <source>
        <dbReference type="Pfam" id="PF00005"/>
    </source>
</evidence>
<keyword evidence="1" id="KW-0813">Transport</keyword>
<evidence type="ECO:0000256" key="2">
    <source>
        <dbReference type="ARBA" id="ARBA00022741"/>
    </source>
</evidence>
<feature type="transmembrane region" description="Helical" evidence="4">
    <location>
        <begin position="158"/>
        <end position="179"/>
    </location>
</feature>
<feature type="domain" description="ABC transporter" evidence="5">
    <location>
        <begin position="51"/>
        <end position="109"/>
    </location>
</feature>
<proteinExistence type="predicted"/>
<comment type="caution">
    <text evidence="6">The sequence shown here is derived from an EMBL/GenBank/DDBJ whole genome shotgun (WGS) entry which is preliminary data.</text>
</comment>
<reference evidence="6" key="1">
    <citation type="journal article" date="2015" name="Nature">
        <title>Complex archaea that bridge the gap between prokaryotes and eukaryotes.</title>
        <authorList>
            <person name="Spang A."/>
            <person name="Saw J.H."/>
            <person name="Jorgensen S.L."/>
            <person name="Zaremba-Niedzwiedzka K."/>
            <person name="Martijn J."/>
            <person name="Lind A.E."/>
            <person name="van Eijk R."/>
            <person name="Schleper C."/>
            <person name="Guy L."/>
            <person name="Ettema T.J."/>
        </authorList>
    </citation>
    <scope>NUCLEOTIDE SEQUENCE</scope>
</reference>
<evidence type="ECO:0000313" key="6">
    <source>
        <dbReference type="EMBL" id="KKK56781.1"/>
    </source>
</evidence>
<dbReference type="SUPFAM" id="SSF52540">
    <property type="entry name" value="P-loop containing nucleoside triphosphate hydrolases"/>
    <property type="match status" value="1"/>
</dbReference>
<dbReference type="PANTHER" id="PTHR43776">
    <property type="entry name" value="TRANSPORT ATP-BINDING PROTEIN"/>
    <property type="match status" value="1"/>
</dbReference>
<dbReference type="AlphaFoldDB" id="A0A0F8Z9L2"/>
<dbReference type="InterPro" id="IPR050319">
    <property type="entry name" value="ABC_transp_ATP-bind"/>
</dbReference>
<dbReference type="Pfam" id="PF00005">
    <property type="entry name" value="ABC_tran"/>
    <property type="match status" value="1"/>
</dbReference>